<dbReference type="OrthoDB" id="1842465at2"/>
<evidence type="ECO:0000313" key="2">
    <source>
        <dbReference type="Proteomes" id="UP000184476"/>
    </source>
</evidence>
<sequence length="230" mass="27561">MKYISLRFIKMEQLCPVLPLEVLSFQEMKNEQTLESVQMDQLPELIQDAIRMGKLAVERRPTLANLTDLINHLLKQKIQVRFLDRHPTDQHVRAQYQTGKHPCITIYRSSIQQMERFFRQQLAPVDPKELYMLHLFHEWFHHLEEVEIGRIDRKLAKQYRQRRFQRIVIPQVREIAAHAFTQQMMNLSWSPLLLDHLLSFQKQPHSSISLREHFHQLKDEFSKMAEVTSS</sequence>
<keyword evidence="2" id="KW-1185">Reference proteome</keyword>
<accession>A0A1M4U438</accession>
<name>A0A1M4U438_9BACL</name>
<proteinExistence type="predicted"/>
<dbReference type="AlphaFoldDB" id="A0A1M4U438"/>
<gene>
    <name evidence="1" type="ORF">SAMN05444392_101801</name>
</gene>
<reference evidence="1 2" key="1">
    <citation type="submission" date="2016-11" db="EMBL/GenBank/DDBJ databases">
        <authorList>
            <person name="Jaros S."/>
            <person name="Januszkiewicz K."/>
            <person name="Wedrychowicz H."/>
        </authorList>
    </citation>
    <scope>NUCLEOTIDE SEQUENCE [LARGE SCALE GENOMIC DNA]</scope>
    <source>
        <strain evidence="1 2">DSM 44666</strain>
    </source>
</reference>
<protein>
    <submittedName>
        <fullName evidence="1">Uncharacterized protein</fullName>
    </submittedName>
</protein>
<dbReference type="STRING" id="112248.SAMN05444392_101801"/>
<evidence type="ECO:0000313" key="1">
    <source>
        <dbReference type="EMBL" id="SHE51498.1"/>
    </source>
</evidence>
<organism evidence="1 2">
    <name type="scientific">Seinonella peptonophila</name>
    <dbReference type="NCBI Taxonomy" id="112248"/>
    <lineage>
        <taxon>Bacteria</taxon>
        <taxon>Bacillati</taxon>
        <taxon>Bacillota</taxon>
        <taxon>Bacilli</taxon>
        <taxon>Bacillales</taxon>
        <taxon>Thermoactinomycetaceae</taxon>
        <taxon>Seinonella</taxon>
    </lineage>
</organism>
<dbReference type="EMBL" id="FQVL01000001">
    <property type="protein sequence ID" value="SHE51498.1"/>
    <property type="molecule type" value="Genomic_DNA"/>
</dbReference>
<dbReference type="Proteomes" id="UP000184476">
    <property type="component" value="Unassembled WGS sequence"/>
</dbReference>
<dbReference type="RefSeq" id="WP_073152296.1">
    <property type="nucleotide sequence ID" value="NZ_FQVL01000001.1"/>
</dbReference>